<gene>
    <name evidence="2" type="ORF">GCM10011390_48190</name>
</gene>
<dbReference type="RefSeq" id="WP_188913101.1">
    <property type="nucleotide sequence ID" value="NZ_BMIQ01000012.1"/>
</dbReference>
<keyword evidence="3" id="KW-1185">Reference proteome</keyword>
<evidence type="ECO:0000259" key="1">
    <source>
        <dbReference type="PROSITE" id="PS51186"/>
    </source>
</evidence>
<evidence type="ECO:0000313" key="3">
    <source>
        <dbReference type="Proteomes" id="UP000644699"/>
    </source>
</evidence>
<dbReference type="Gene3D" id="3.40.630.30">
    <property type="match status" value="1"/>
</dbReference>
<comment type="caution">
    <text evidence="2">The sequence shown here is derived from an EMBL/GenBank/DDBJ whole genome shotgun (WGS) entry which is preliminary data.</text>
</comment>
<evidence type="ECO:0000313" key="2">
    <source>
        <dbReference type="EMBL" id="GGE23126.1"/>
    </source>
</evidence>
<feature type="domain" description="N-acetyltransferase" evidence="1">
    <location>
        <begin position="20"/>
        <end position="160"/>
    </location>
</feature>
<reference evidence="2" key="2">
    <citation type="submission" date="2020-09" db="EMBL/GenBank/DDBJ databases">
        <authorList>
            <person name="Sun Q."/>
            <person name="Zhou Y."/>
        </authorList>
    </citation>
    <scope>NUCLEOTIDE SEQUENCE</scope>
    <source>
        <strain evidence="2">CGMCC 1.15367</strain>
    </source>
</reference>
<proteinExistence type="predicted"/>
<dbReference type="GO" id="GO:0016747">
    <property type="term" value="F:acyltransferase activity, transferring groups other than amino-acyl groups"/>
    <property type="evidence" value="ECO:0007669"/>
    <property type="project" value="InterPro"/>
</dbReference>
<dbReference type="InterPro" id="IPR016181">
    <property type="entry name" value="Acyl_CoA_acyltransferase"/>
</dbReference>
<dbReference type="AlphaFoldDB" id="A0A917A3E2"/>
<keyword evidence="2" id="KW-0012">Acyltransferase</keyword>
<organism evidence="2 3">
    <name type="scientific">Aureimonas endophytica</name>
    <dbReference type="NCBI Taxonomy" id="2027858"/>
    <lineage>
        <taxon>Bacteria</taxon>
        <taxon>Pseudomonadati</taxon>
        <taxon>Pseudomonadota</taxon>
        <taxon>Alphaproteobacteria</taxon>
        <taxon>Hyphomicrobiales</taxon>
        <taxon>Aurantimonadaceae</taxon>
        <taxon>Aureimonas</taxon>
    </lineage>
</organism>
<reference evidence="2" key="1">
    <citation type="journal article" date="2014" name="Int. J. Syst. Evol. Microbiol.">
        <title>Complete genome sequence of Corynebacterium casei LMG S-19264T (=DSM 44701T), isolated from a smear-ripened cheese.</title>
        <authorList>
            <consortium name="US DOE Joint Genome Institute (JGI-PGF)"/>
            <person name="Walter F."/>
            <person name="Albersmeier A."/>
            <person name="Kalinowski J."/>
            <person name="Ruckert C."/>
        </authorList>
    </citation>
    <scope>NUCLEOTIDE SEQUENCE</scope>
    <source>
        <strain evidence="2">CGMCC 1.15367</strain>
    </source>
</reference>
<dbReference type="PROSITE" id="PS51186">
    <property type="entry name" value="GNAT"/>
    <property type="match status" value="1"/>
</dbReference>
<dbReference type="CDD" id="cd04301">
    <property type="entry name" value="NAT_SF"/>
    <property type="match status" value="1"/>
</dbReference>
<protein>
    <submittedName>
        <fullName evidence="2">Acyltransferase</fullName>
    </submittedName>
</protein>
<dbReference type="EMBL" id="BMIQ01000012">
    <property type="protein sequence ID" value="GGE23126.1"/>
    <property type="molecule type" value="Genomic_DNA"/>
</dbReference>
<name>A0A917A3E2_9HYPH</name>
<accession>A0A917A3E2</accession>
<dbReference type="InterPro" id="IPR000182">
    <property type="entry name" value="GNAT_dom"/>
</dbReference>
<sequence>MSAPRHRFATNDPEHRGTGISVVHGLDDLMKVVAVRSAVFLGEEKFDFAQQFDGNDLCATHLLYSVEGEPAACIRIRFFGDFAKMERLAVRKEFRRSRIAFQIVRAAVDLCRAKGFRRLYGHAKQDKLDFWQFFGFKLRDNGAPFDLAGYAVVEMVEEVEPFEDAVRLGGDPLRSIRPEGRWDVPGILEEPAKL</sequence>
<dbReference type="SUPFAM" id="SSF55729">
    <property type="entry name" value="Acyl-CoA N-acyltransferases (Nat)"/>
    <property type="match status" value="1"/>
</dbReference>
<dbReference type="Proteomes" id="UP000644699">
    <property type="component" value="Unassembled WGS sequence"/>
</dbReference>
<dbReference type="Pfam" id="PF00583">
    <property type="entry name" value="Acetyltransf_1"/>
    <property type="match status" value="1"/>
</dbReference>
<keyword evidence="2" id="KW-0808">Transferase</keyword>